<name>A0A9Q4FUW7_SALAG</name>
<evidence type="ECO:0000259" key="1">
    <source>
        <dbReference type="Pfam" id="PF06114"/>
    </source>
</evidence>
<accession>A0A9Q4FUW7</accession>
<dbReference type="InterPro" id="IPR010359">
    <property type="entry name" value="IrrE_HExxH"/>
</dbReference>
<sequence>MCCLVDIKQRVKSLVDKYDTHDPFKIANQLGIHVIYEQLGETLGYFSKLYRIPIVHINENTTKEQQLATCCHELGHAILHPNENTSFLKSKTYFPTSRIEKEANLFAFELLSYQGSNQIITVQEAIKDYQIPEQILSKNF</sequence>
<evidence type="ECO:0000313" key="3">
    <source>
        <dbReference type="Proteomes" id="UP001057753"/>
    </source>
</evidence>
<dbReference type="Gene3D" id="1.10.10.2910">
    <property type="match status" value="1"/>
</dbReference>
<dbReference type="EMBL" id="JABXYM010000001">
    <property type="protein sequence ID" value="MCR6095220.1"/>
    <property type="molecule type" value="Genomic_DNA"/>
</dbReference>
<organism evidence="2 3">
    <name type="scientific">Salipaludibacillus agaradhaerens</name>
    <name type="common">Bacillus agaradhaerens</name>
    <dbReference type="NCBI Taxonomy" id="76935"/>
    <lineage>
        <taxon>Bacteria</taxon>
        <taxon>Bacillati</taxon>
        <taxon>Bacillota</taxon>
        <taxon>Bacilli</taxon>
        <taxon>Bacillales</taxon>
        <taxon>Bacillaceae</taxon>
    </lineage>
</organism>
<dbReference type="Pfam" id="PF06114">
    <property type="entry name" value="Peptidase_M78"/>
    <property type="match status" value="1"/>
</dbReference>
<dbReference type="PANTHER" id="PTHR43236:SF1">
    <property type="entry name" value="BLL7220 PROTEIN"/>
    <property type="match status" value="1"/>
</dbReference>
<keyword evidence="3" id="KW-1185">Reference proteome</keyword>
<proteinExistence type="predicted"/>
<protein>
    <submittedName>
        <fullName evidence="2">ImmA/IrrE family metallo-endopeptidase</fullName>
    </submittedName>
</protein>
<dbReference type="PANTHER" id="PTHR43236">
    <property type="entry name" value="ANTITOXIN HIGA1"/>
    <property type="match status" value="1"/>
</dbReference>
<comment type="caution">
    <text evidence="2">The sequence shown here is derived from an EMBL/GenBank/DDBJ whole genome shotgun (WGS) entry which is preliminary data.</text>
</comment>
<reference evidence="2" key="1">
    <citation type="submission" date="2020-06" db="EMBL/GenBank/DDBJ databases">
        <title>Insight into the genomes of haloalkaliphilic bacilli from Kenyan soda lakes.</title>
        <authorList>
            <person name="Mwirichia R."/>
            <person name="Villamizar G.C."/>
            <person name="Poehlein A."/>
            <person name="Mugweru J."/>
            <person name="Kipnyargis A."/>
            <person name="Kiplimo D."/>
            <person name="Orwa P."/>
            <person name="Daniel R."/>
        </authorList>
    </citation>
    <scope>NUCLEOTIDE SEQUENCE</scope>
    <source>
        <strain evidence="2">B1096_S55</strain>
    </source>
</reference>
<feature type="domain" description="IrrE N-terminal-like" evidence="1">
    <location>
        <begin position="27"/>
        <end position="111"/>
    </location>
</feature>
<dbReference type="InterPro" id="IPR052345">
    <property type="entry name" value="Rad_response_metalloprotease"/>
</dbReference>
<dbReference type="AlphaFoldDB" id="A0A9Q4FUW7"/>
<evidence type="ECO:0000313" key="2">
    <source>
        <dbReference type="EMBL" id="MCR6095220.1"/>
    </source>
</evidence>
<gene>
    <name evidence="2" type="ORF">HXA33_01480</name>
</gene>
<dbReference type="Proteomes" id="UP001057753">
    <property type="component" value="Unassembled WGS sequence"/>
</dbReference>